<accession>A0ACB9G5H8</accession>
<sequence>MMEGGSSGKKKGAAQNQDHDFAQLIFSWSLDDIHNENLYEHQMEEIPLTFQSEEHYFRSFVYPLLEETRTELASSMEMIYRAPFAEISSFRTAKGKEKMMYDVTVGTWRNSERRKEPYRTLPGDLLLLANREPGSVSDLQSVGSTWAFLLVNYTEDDESGNDGASVQFKVAASQKIEIHDGMFVVFLMNITTQKRIWNSLHKHANLDIIKEILYPDSVIKENYEAAQMKECEAIIPLQIPGMRHAILIGDECQLPATVKSKVSSECGLGRSLFERLSSLGHSKHLLNVQYRMHPRISFFPNWKFYQNQILDAENVTCKSYKKQYLPGPMFGSYSFINIVGGREEGDDVGSKRNMVEVSIVIKIVQKLYKARQQSKKKLSIGVVSPYAAQVVSIEEKLRYKYEKCDGFSVTVKSIDGFQGGEEDIIILSTVRSNSRGSVGFISSPQRTNVALTRARHCLWILGNERTLARSDSIWKDLVYEARNRNCLFDADADKCLKKIIIDAKKELEPLNDMVKENSLLLKHVKWKVLFSDNFRKSFGKLADSRMKHLIVDLLQKLSGGWHPNDGNIDCKTSSKVMKSCKVEGLHVIWTIDIIKEFKYIQVLKFWDILPLKEIPNLRKELDSIFVTYTDDYMNRCTTKYLEGNLEIPKSWAASQKIIQFRNVSNREGDNEVRESLLHMKFYSLSTGMVNHLRFGREIDLPMQLSDEQMDAFLYSKSSFIIGRLGTGKTTLLTMKLLQNEQSFRAASEGFVEAESSLVRDGKVVDDHKESKPAVLRQLFVTVNPKSCYVVRQHVSNHRSLSCDWNSSREINLDDADVTSESDVPDTLVDVPEKSYPLVITLHKFLMMLDGTLGNSFFERFHEAREGSHGKPISSKSVALQTFIRSRNVTFDRFCSLYWPHFDLNLKTKLDPSRVFTEIISHIKGGVHAGGIPNGQLTYEGYSLLSEGRASTLTKQKRETVNTLFQAYEEMKTERGEFDLGDLVNDLHYRLKNKSYEGDQMDFIYIDEVQDLSMRQISLFKYICKNADEGFTFAGDTAQNIARGIDFRLEDIRSMLYTQSLGTKTTGKQEEVNVLEIFHLKQNSRTHAGVLKFAQSVIDILYCYFADSIDILEPESALIYGEAPVLLKSNNDKKAIVKIFGGIGTSGEIVGFGADQVILVRDNYAKTEICEYVGKHALVLTIKECKGLEFQDVLLYNFFGSSPLKDQWSVIYGYMKEQDWLDDELPHSFPNFKESRHNELCSELKQLYVAITRTRQRLWICENNDELSKPMFDYWKGRCLVKVRKLNDSVVRAMWCASSPQEWLERGKKLFYENVFGMATLCFERAGDSTWETMAKACGLRTYADQMHETNPEAASCYLREAAELFESIGKFELAATCYSNLGDHERAGKLYLDKCGQINAAAECFMLAGCYSDAAEAYARGDQFSNCLSVCRKGELFDKGLQYVEYWKEHVHVQSKEIEQIEQDFLESCALYYYECKDRKSMMKFVKAFSSMESKRVFLRSLGCLNDLLLLEEESGHFLDAAELAGSCGDVLKEAGLLEKVGCCEDATLLILWYVFSNSLWGNGNIGWPLKHFAKKNELCKKAKSLAKLASDNFYGFVCNEVKVLSNHQSCLSKLKEHLHASQQCKSLRGELLSIRQILDAHLQLNILKYDWEDELPTNISMHVEDKISQNQVSVRTLVFYFNRWKDNVMDIFQSLESLDNAEPNKHEDHVDFSLNYFGVRKQFVKGNIVYLLVNKDFDWVRNLGDHMGLHREGEILTLDGKQLGLAIRSYWQSELLSVGINVVETLQLLYNSTSKGSEFHQSTSLLHIFEVSKFLLECQYLNLTVHHMKTLQVHLGSSMTYFDIVFPLDWRKSVSRNLIALRETDLSLNLLEEVILQYLNIESDLTYWTTGRVMMICLGSRKSFSLYENIIRGLQWNPLWKSYVEKFRDDGFSDVYVAPALHNAMVDTYKAYWWFPGYMSPHSFVYLVDRLLFMASFSSGVFFTTKSSFVEWYTHLHTSTPDTTLSASKQIFSNDIADFLVGIVQHILYEKEETISWIGRSNIVASYYHPLIVLKLLMIVSLVSLQLLDCSQVVIDLLLGWNNIAYLLPKKFVGDLLRRRNGCNLNLNPDMVAEAFASIEDPLLIVSSENATPRVHAPCAIFVDLRRPRAEIMSVLFPSKTTLNGQTDKAATKTEALREENHVEVTGDEHSNGDYSPVELEVENQSSNNSTQDSGSNQGMGNNRRKKSKKNRYSNTRYTLANVVLDGQPCAREGTTRLEANNSWDDLTSLQEGNNSWGDHTTLPEAKNSWDDLTTLHGGSNSWDDPATLQEGNNSWGDPASLPEAKNSWDDPTTLQEGNNSWDDPASLPEAKNSWDDPTTLQEGNNSWYDLKQPSFASDMSLPEVEKESSNSNTQDPGIKTLMGNNRRKNSKKNRGVDTQNILPDVLLDGQPCVREDATLQEVNSACINMERPSSASVISRPVVELSVSKTLKTNEERLQSSRPMVDGLLNQPVMDLKRKVVPKVDSESIQRESHVNGTTIKDSKEENAKQTGDEHNNGIHSPLESLQEKQISNENTREAEIKKGKGKNKGKWTKKKNGSNSLITFTGDEHRIDHSPLELVLEKQTTNENTEDVEIKTGKGKNMEKWIKNNKCSNSRNTFTSDEHNNINDHPLVEFVLEKQSSNENTQATVTKGKGKSNKKKGSNSLDTTLLEANSGFNDLKLPSSASDTSRPEVDVLVSKSGEMTVQTLVERLQISRPVVDGFLNYVGSESSNITKALQEEIVDDYNIRNHSPQELVLEKQSSNDNTRDVENQKIKGKYIPGEDTTMSEANSGGSDLEPSSSAFDARIKTLDVVTCGSFLGLAVAFLGIRMWRNT</sequence>
<name>A0ACB9G5H8_CICIN</name>
<evidence type="ECO:0000313" key="2">
    <source>
        <dbReference type="Proteomes" id="UP001055811"/>
    </source>
</evidence>
<reference evidence="1 2" key="2">
    <citation type="journal article" date="2022" name="Mol. Ecol. Resour.">
        <title>The genomes of chicory, endive, great burdock and yacon provide insights into Asteraceae paleo-polyploidization history and plant inulin production.</title>
        <authorList>
            <person name="Fan W."/>
            <person name="Wang S."/>
            <person name="Wang H."/>
            <person name="Wang A."/>
            <person name="Jiang F."/>
            <person name="Liu H."/>
            <person name="Zhao H."/>
            <person name="Xu D."/>
            <person name="Zhang Y."/>
        </authorList>
    </citation>
    <scope>NUCLEOTIDE SEQUENCE [LARGE SCALE GENOMIC DNA]</scope>
    <source>
        <strain evidence="2">cv. Punajuju</strain>
        <tissue evidence="1">Leaves</tissue>
    </source>
</reference>
<proteinExistence type="predicted"/>
<dbReference type="EMBL" id="CM042010">
    <property type="protein sequence ID" value="KAI3778682.1"/>
    <property type="molecule type" value="Genomic_DNA"/>
</dbReference>
<evidence type="ECO:0000313" key="1">
    <source>
        <dbReference type="EMBL" id="KAI3778682.1"/>
    </source>
</evidence>
<organism evidence="1 2">
    <name type="scientific">Cichorium intybus</name>
    <name type="common">Chicory</name>
    <dbReference type="NCBI Taxonomy" id="13427"/>
    <lineage>
        <taxon>Eukaryota</taxon>
        <taxon>Viridiplantae</taxon>
        <taxon>Streptophyta</taxon>
        <taxon>Embryophyta</taxon>
        <taxon>Tracheophyta</taxon>
        <taxon>Spermatophyta</taxon>
        <taxon>Magnoliopsida</taxon>
        <taxon>eudicotyledons</taxon>
        <taxon>Gunneridae</taxon>
        <taxon>Pentapetalae</taxon>
        <taxon>asterids</taxon>
        <taxon>campanulids</taxon>
        <taxon>Asterales</taxon>
        <taxon>Asteraceae</taxon>
        <taxon>Cichorioideae</taxon>
        <taxon>Cichorieae</taxon>
        <taxon>Cichoriinae</taxon>
        <taxon>Cichorium</taxon>
    </lineage>
</organism>
<protein>
    <submittedName>
        <fullName evidence="1">Uncharacterized protein</fullName>
    </submittedName>
</protein>
<dbReference type="Proteomes" id="UP001055811">
    <property type="component" value="Linkage Group LG02"/>
</dbReference>
<comment type="caution">
    <text evidence="1">The sequence shown here is derived from an EMBL/GenBank/DDBJ whole genome shotgun (WGS) entry which is preliminary data.</text>
</comment>
<keyword evidence="2" id="KW-1185">Reference proteome</keyword>
<gene>
    <name evidence="1" type="ORF">L2E82_08065</name>
</gene>
<reference evidence="2" key="1">
    <citation type="journal article" date="2022" name="Mol. Ecol. Resour.">
        <title>The genomes of chicory, endive, great burdock and yacon provide insights into Asteraceae palaeo-polyploidization history and plant inulin production.</title>
        <authorList>
            <person name="Fan W."/>
            <person name="Wang S."/>
            <person name="Wang H."/>
            <person name="Wang A."/>
            <person name="Jiang F."/>
            <person name="Liu H."/>
            <person name="Zhao H."/>
            <person name="Xu D."/>
            <person name="Zhang Y."/>
        </authorList>
    </citation>
    <scope>NUCLEOTIDE SEQUENCE [LARGE SCALE GENOMIC DNA]</scope>
    <source>
        <strain evidence="2">cv. Punajuju</strain>
    </source>
</reference>